<dbReference type="PROSITE" id="PS51257">
    <property type="entry name" value="PROKAR_LIPOPROTEIN"/>
    <property type="match status" value="1"/>
</dbReference>
<dbReference type="Pfam" id="PF06693">
    <property type="entry name" value="DUF1190"/>
    <property type="match status" value="1"/>
</dbReference>
<keyword evidence="1" id="KW-0732">Signal</keyword>
<feature type="chain" id="PRO_5036948932" evidence="1">
    <location>
        <begin position="22"/>
        <end position="204"/>
    </location>
</feature>
<sequence length="204" mass="21816">MKRSSNLRLTLMAVAIPAALAGCESAPTGQVLADAHDCDLQTEVAPLECRAEYDRARLEHERIAPRFESSSQCNEQFGQCTEITNELGQPNWIPPMTGFLLGYVASDLVNSRREDCRRNPDQSDCRTGGGGYYRIGGSSPLYRDYRSGDYLKPNGDVASDRLGKVTGKAGNTAPPARAITISRSGFGSSSAARSSFGGGGRFGG</sequence>
<keyword evidence="3" id="KW-1185">Reference proteome</keyword>
<dbReference type="EMBL" id="CP071518">
    <property type="protein sequence ID" value="QSX78126.1"/>
    <property type="molecule type" value="Genomic_DNA"/>
</dbReference>
<accession>A0A974XYH8</accession>
<dbReference type="InterPro" id="IPR009576">
    <property type="entry name" value="Biofilm_formation_YgiB"/>
</dbReference>
<evidence type="ECO:0000313" key="3">
    <source>
        <dbReference type="Proteomes" id="UP000639274"/>
    </source>
</evidence>
<evidence type="ECO:0000256" key="1">
    <source>
        <dbReference type="SAM" id="SignalP"/>
    </source>
</evidence>
<feature type="signal peptide" evidence="1">
    <location>
        <begin position="1"/>
        <end position="21"/>
    </location>
</feature>
<reference evidence="2 3" key="1">
    <citation type="submission" date="2021-03" db="EMBL/GenBank/DDBJ databases">
        <title>Lysobacter sp. nov. isolated from soil of gangwondo yeongwol, south Korea.</title>
        <authorList>
            <person name="Kim K.R."/>
            <person name="Kim K.H."/>
            <person name="Jeon C.O."/>
        </authorList>
    </citation>
    <scope>NUCLEOTIDE SEQUENCE [LARGE SCALE GENOMIC DNA]</scope>
    <source>
        <strain evidence="2 3">R19</strain>
    </source>
</reference>
<dbReference type="AlphaFoldDB" id="A0A974XYH8"/>
<proteinExistence type="predicted"/>
<organism evidence="2 3">
    <name type="scientific">Agrilutibacter solisilvae</name>
    <dbReference type="NCBI Taxonomy" id="2763317"/>
    <lineage>
        <taxon>Bacteria</taxon>
        <taxon>Pseudomonadati</taxon>
        <taxon>Pseudomonadota</taxon>
        <taxon>Gammaproteobacteria</taxon>
        <taxon>Lysobacterales</taxon>
        <taxon>Lysobacteraceae</taxon>
        <taxon>Agrilutibacter</taxon>
    </lineage>
</organism>
<dbReference type="Proteomes" id="UP000639274">
    <property type="component" value="Chromosome"/>
</dbReference>
<protein>
    <submittedName>
        <fullName evidence="2">DUF1190 domain-containing protein</fullName>
    </submittedName>
</protein>
<name>A0A974XYH8_9GAMM</name>
<gene>
    <name evidence="2" type="ORF">I8J32_015725</name>
</gene>
<evidence type="ECO:0000313" key="2">
    <source>
        <dbReference type="EMBL" id="QSX78126.1"/>
    </source>
</evidence>
<dbReference type="KEGG" id="lsf:I8J32_015725"/>
<dbReference type="RefSeq" id="WP_200613363.1">
    <property type="nucleotide sequence ID" value="NZ_CP071518.1"/>
</dbReference>